<dbReference type="Proteomes" id="UP001172083">
    <property type="component" value="Unassembled WGS sequence"/>
</dbReference>
<protein>
    <recommendedName>
        <fullName evidence="3">Outer membrane protein beta-barrel domain-containing protein</fullName>
    </recommendedName>
</protein>
<evidence type="ECO:0000313" key="1">
    <source>
        <dbReference type="EMBL" id="MDN5212278.1"/>
    </source>
</evidence>
<accession>A0ABT8L3J1</accession>
<evidence type="ECO:0008006" key="3">
    <source>
        <dbReference type="Google" id="ProtNLM"/>
    </source>
</evidence>
<dbReference type="EMBL" id="JAUJEB010000001">
    <property type="protein sequence ID" value="MDN5212278.1"/>
    <property type="molecule type" value="Genomic_DNA"/>
</dbReference>
<evidence type="ECO:0000313" key="2">
    <source>
        <dbReference type="Proteomes" id="UP001172083"/>
    </source>
</evidence>
<sequence length="248" mass="27791">MRTILQYQITQKTKILKWSFIIFFLQLAKTELAHSQGLMSGHGKVFKYVNGASPRYRGLNTHYLEIGGGVSVWYLAQQEGMENESMPYQVFVEKGKVQSPVSLMASYNFNGTYQLDSFQLKTQYASLQAKYSFTKMIHSFPKNVNIYGTAGITGWMGDLARLGSGPLNDANAVESNKGIGYVLSTGISYYFRQLAVGAQLLYFSGKGKYTVGDIENQEVFTGSTQLNITISYQFLMGRGKVLCPIYKR</sequence>
<comment type="caution">
    <text evidence="1">The sequence shown here is derived from an EMBL/GenBank/DDBJ whole genome shotgun (WGS) entry which is preliminary data.</text>
</comment>
<proteinExistence type="predicted"/>
<keyword evidence="2" id="KW-1185">Reference proteome</keyword>
<dbReference type="InterPro" id="IPR011250">
    <property type="entry name" value="OMP/PagP_B-barrel"/>
</dbReference>
<dbReference type="SUPFAM" id="SSF56925">
    <property type="entry name" value="OMPA-like"/>
    <property type="match status" value="1"/>
</dbReference>
<dbReference type="RefSeq" id="WP_346757598.1">
    <property type="nucleotide sequence ID" value="NZ_JAUJEB010000001.1"/>
</dbReference>
<name>A0ABT8L3J1_9BACT</name>
<reference evidence="1" key="1">
    <citation type="submission" date="2023-06" db="EMBL/GenBank/DDBJ databases">
        <title>Genomic of Agaribacillus aureum.</title>
        <authorList>
            <person name="Wang G."/>
        </authorList>
    </citation>
    <scope>NUCLEOTIDE SEQUENCE</scope>
    <source>
        <strain evidence="1">BMA12</strain>
    </source>
</reference>
<organism evidence="1 2">
    <name type="scientific">Agaribacillus aureus</name>
    <dbReference type="NCBI Taxonomy" id="3051825"/>
    <lineage>
        <taxon>Bacteria</taxon>
        <taxon>Pseudomonadati</taxon>
        <taxon>Bacteroidota</taxon>
        <taxon>Cytophagia</taxon>
        <taxon>Cytophagales</taxon>
        <taxon>Splendidivirgaceae</taxon>
        <taxon>Agaribacillus</taxon>
    </lineage>
</organism>
<gene>
    <name evidence="1" type="ORF">QQ020_09470</name>
</gene>